<dbReference type="RefSeq" id="WP_387348365.1">
    <property type="nucleotide sequence ID" value="NZ_JBIAXI010000056.1"/>
</dbReference>
<dbReference type="InterPro" id="IPR012340">
    <property type="entry name" value="NA-bd_OB-fold"/>
</dbReference>
<evidence type="ECO:0000313" key="5">
    <source>
        <dbReference type="EMBL" id="MFF4779583.1"/>
    </source>
</evidence>
<organism evidence="5 6">
    <name type="scientific">Microtetraspora fusca</name>
    <dbReference type="NCBI Taxonomy" id="1997"/>
    <lineage>
        <taxon>Bacteria</taxon>
        <taxon>Bacillati</taxon>
        <taxon>Actinomycetota</taxon>
        <taxon>Actinomycetes</taxon>
        <taxon>Streptosporangiales</taxon>
        <taxon>Streptosporangiaceae</taxon>
        <taxon>Microtetraspora</taxon>
    </lineage>
</organism>
<dbReference type="PANTHER" id="PTHR10724:SF7">
    <property type="entry name" value="SMALL RIBOSOMAL SUBUNIT PROTEIN BS1C"/>
    <property type="match status" value="1"/>
</dbReference>
<comment type="similarity">
    <text evidence="1">Belongs to the bacterial ribosomal protein bS1 family.</text>
</comment>
<evidence type="ECO:0000259" key="4">
    <source>
        <dbReference type="PROSITE" id="PS50126"/>
    </source>
</evidence>
<feature type="domain" description="S1 motif" evidence="4">
    <location>
        <begin position="105"/>
        <end position="168"/>
    </location>
</feature>
<dbReference type="Pfam" id="PF00575">
    <property type="entry name" value="S1"/>
    <property type="match status" value="2"/>
</dbReference>
<keyword evidence="6" id="KW-1185">Reference proteome</keyword>
<comment type="caution">
    <text evidence="5">The sequence shown here is derived from an EMBL/GenBank/DDBJ whole genome shotgun (WGS) entry which is preliminary data.</text>
</comment>
<name>A0ABW6VJN6_MICFU</name>
<evidence type="ECO:0000313" key="6">
    <source>
        <dbReference type="Proteomes" id="UP001602119"/>
    </source>
</evidence>
<reference evidence="5 6" key="1">
    <citation type="submission" date="2024-10" db="EMBL/GenBank/DDBJ databases">
        <title>The Natural Products Discovery Center: Release of the First 8490 Sequenced Strains for Exploring Actinobacteria Biosynthetic Diversity.</title>
        <authorList>
            <person name="Kalkreuter E."/>
            <person name="Kautsar S.A."/>
            <person name="Yang D."/>
            <person name="Bader C.D."/>
            <person name="Teijaro C.N."/>
            <person name="Fluegel L."/>
            <person name="Davis C.M."/>
            <person name="Simpson J.R."/>
            <person name="Lauterbach L."/>
            <person name="Steele A.D."/>
            <person name="Gui C."/>
            <person name="Meng S."/>
            <person name="Li G."/>
            <person name="Viehrig K."/>
            <person name="Ye F."/>
            <person name="Su P."/>
            <person name="Kiefer A.F."/>
            <person name="Nichols A."/>
            <person name="Cepeda A.J."/>
            <person name="Yan W."/>
            <person name="Fan B."/>
            <person name="Jiang Y."/>
            <person name="Adhikari A."/>
            <person name="Zheng C.-J."/>
            <person name="Schuster L."/>
            <person name="Cowan T.M."/>
            <person name="Smanski M.J."/>
            <person name="Chevrette M.G."/>
            <person name="De Carvalho L.P.S."/>
            <person name="Shen B."/>
        </authorList>
    </citation>
    <scope>NUCLEOTIDE SEQUENCE [LARGE SCALE GENOMIC DNA]</scope>
    <source>
        <strain evidence="5 6">NPDC001281</strain>
    </source>
</reference>
<gene>
    <name evidence="5" type="ORF">ACFY05_42890</name>
</gene>
<dbReference type="Proteomes" id="UP001602119">
    <property type="component" value="Unassembled WGS sequence"/>
</dbReference>
<evidence type="ECO:0000256" key="1">
    <source>
        <dbReference type="ARBA" id="ARBA00006767"/>
    </source>
</evidence>
<dbReference type="PANTHER" id="PTHR10724">
    <property type="entry name" value="30S RIBOSOMAL PROTEIN S1"/>
    <property type="match status" value="1"/>
</dbReference>
<dbReference type="Gene3D" id="2.40.50.140">
    <property type="entry name" value="Nucleic acid-binding proteins"/>
    <property type="match status" value="2"/>
</dbReference>
<protein>
    <submittedName>
        <fullName evidence="5">S1 RNA-binding domain-containing protein</fullName>
    </submittedName>
</protein>
<dbReference type="InterPro" id="IPR050437">
    <property type="entry name" value="Ribos_protein_bS1-like"/>
</dbReference>
<accession>A0ABW6VJN6</accession>
<dbReference type="EMBL" id="JBIAXI010000056">
    <property type="protein sequence ID" value="MFF4779583.1"/>
    <property type="molecule type" value="Genomic_DNA"/>
</dbReference>
<dbReference type="SUPFAM" id="SSF50249">
    <property type="entry name" value="Nucleic acid-binding proteins"/>
    <property type="match status" value="2"/>
</dbReference>
<dbReference type="PROSITE" id="PS50126">
    <property type="entry name" value="S1"/>
    <property type="match status" value="2"/>
</dbReference>
<keyword evidence="3" id="KW-0687">Ribonucleoprotein</keyword>
<sequence length="168" mass="18399">MVVEGGRSEAVLEFLRTLEPGQVRRGVVTSIERFGVFVDLNGADGLVRVPELAWRRFEDASEIVQVGQEVVVVVLHVDLERAQVSLSLKALQSDPWVEIARTRLGEVLTGPVTKVVPIGAFVAVADGVEGLIPISDFHGGQLPVEGQNLTVRIREINLRHHRMKLGLV</sequence>
<keyword evidence="2" id="KW-0689">Ribosomal protein</keyword>
<dbReference type="SMART" id="SM00316">
    <property type="entry name" value="S1"/>
    <property type="match status" value="2"/>
</dbReference>
<dbReference type="InterPro" id="IPR003029">
    <property type="entry name" value="S1_domain"/>
</dbReference>
<feature type="domain" description="S1 motif" evidence="4">
    <location>
        <begin position="21"/>
        <end position="89"/>
    </location>
</feature>
<evidence type="ECO:0000256" key="2">
    <source>
        <dbReference type="ARBA" id="ARBA00022980"/>
    </source>
</evidence>
<evidence type="ECO:0000256" key="3">
    <source>
        <dbReference type="ARBA" id="ARBA00023274"/>
    </source>
</evidence>
<proteinExistence type="inferred from homology"/>